<evidence type="ECO:0000256" key="6">
    <source>
        <dbReference type="ARBA" id="ARBA00022692"/>
    </source>
</evidence>
<protein>
    <recommendedName>
        <fullName evidence="2">Type II secretion system protein H</fullName>
    </recommendedName>
    <alternativeName>
        <fullName evidence="10">General secretion pathway protein H</fullName>
    </alternativeName>
</protein>
<evidence type="ECO:0000256" key="4">
    <source>
        <dbReference type="ARBA" id="ARBA00022481"/>
    </source>
</evidence>
<comment type="subcellular location">
    <subcellularLocation>
        <location evidence="1">Cell inner membrane</location>
        <topology evidence="1">Single-pass membrane protein</topology>
    </subcellularLocation>
</comment>
<dbReference type="GO" id="GO:0015628">
    <property type="term" value="P:protein secretion by the type II secretion system"/>
    <property type="evidence" value="ECO:0007669"/>
    <property type="project" value="InterPro"/>
</dbReference>
<dbReference type="GO" id="GO:0015627">
    <property type="term" value="C:type II protein secretion system complex"/>
    <property type="evidence" value="ECO:0007669"/>
    <property type="project" value="InterPro"/>
</dbReference>
<keyword evidence="4" id="KW-0488">Methylation</keyword>
<dbReference type="InterPro" id="IPR022346">
    <property type="entry name" value="T2SS_GspH"/>
</dbReference>
<name>A0A4P6UN80_9BURK</name>
<reference evidence="13 14" key="1">
    <citation type="submission" date="2018-07" db="EMBL/GenBank/DDBJ databases">
        <title>Exploring interactions and the metabolic potential of the ultra-small soil bacteria Hylemonella gracilis.</title>
        <authorList>
            <person name="Tyc O."/>
            <person name="Kulkarni P."/>
            <person name="Gawehns F."/>
            <person name="Hundscheid M."/>
            <person name="Zweers H."/>
            <person name="Garbeva P."/>
        </authorList>
    </citation>
    <scope>NUCLEOTIDE SEQUENCE [LARGE SCALE GENOMIC DNA]</scope>
    <source>
        <strain evidence="13 14">NS1</strain>
    </source>
</reference>
<feature type="domain" description="General secretion pathway GspH" evidence="12">
    <location>
        <begin position="57"/>
        <end position="177"/>
    </location>
</feature>
<dbReference type="Pfam" id="PF07963">
    <property type="entry name" value="N_methyl"/>
    <property type="match status" value="1"/>
</dbReference>
<dbReference type="EMBL" id="CP031395">
    <property type="protein sequence ID" value="QBK05041.1"/>
    <property type="molecule type" value="Genomic_DNA"/>
</dbReference>
<evidence type="ECO:0000256" key="8">
    <source>
        <dbReference type="ARBA" id="ARBA00023136"/>
    </source>
</evidence>
<keyword evidence="5" id="KW-0997">Cell inner membrane</keyword>
<dbReference type="KEGG" id="hgr:DW355_09895"/>
<sequence>MPTHRRTCPPRGLLRRGRVRGFALMELMLVLAIAAVLATLATPNYQRFLLQRGVQAAVDALVGDLRYARSEALMRSARVSVCSSRDGTDCLSTPDWAAGWIVFADADGDGVVDAVDRVLRVQTASPYLASLSTSAVRAAVIYEATGWARAAGRTFTFTPLSSVAGAGVRIVCVSNQGRAGARPQGILKCS</sequence>
<evidence type="ECO:0000256" key="1">
    <source>
        <dbReference type="ARBA" id="ARBA00004377"/>
    </source>
</evidence>
<keyword evidence="6 11" id="KW-0812">Transmembrane</keyword>
<dbReference type="GO" id="GO:0005886">
    <property type="term" value="C:plasma membrane"/>
    <property type="evidence" value="ECO:0007669"/>
    <property type="project" value="UniProtKB-SubCell"/>
</dbReference>
<evidence type="ECO:0000313" key="14">
    <source>
        <dbReference type="Proteomes" id="UP000292939"/>
    </source>
</evidence>
<dbReference type="NCBIfam" id="TIGR02532">
    <property type="entry name" value="IV_pilin_GFxxxE"/>
    <property type="match status" value="1"/>
</dbReference>
<keyword evidence="8 11" id="KW-0472">Membrane</keyword>
<evidence type="ECO:0000259" key="12">
    <source>
        <dbReference type="Pfam" id="PF12019"/>
    </source>
</evidence>
<comment type="similarity">
    <text evidence="9">Belongs to the GSP H family.</text>
</comment>
<dbReference type="Gene3D" id="3.55.40.10">
    <property type="entry name" value="minor pseudopilin epsh domain"/>
    <property type="match status" value="1"/>
</dbReference>
<dbReference type="AlphaFoldDB" id="A0A4P6UN80"/>
<evidence type="ECO:0000256" key="2">
    <source>
        <dbReference type="ARBA" id="ARBA00021549"/>
    </source>
</evidence>
<organism evidence="13 14">
    <name type="scientific">Hylemonella gracilis</name>
    <dbReference type="NCBI Taxonomy" id="80880"/>
    <lineage>
        <taxon>Bacteria</taxon>
        <taxon>Pseudomonadati</taxon>
        <taxon>Pseudomonadota</taxon>
        <taxon>Betaproteobacteria</taxon>
        <taxon>Burkholderiales</taxon>
        <taxon>Comamonadaceae</taxon>
        <taxon>Hylemonella</taxon>
    </lineage>
</organism>
<evidence type="ECO:0000256" key="7">
    <source>
        <dbReference type="ARBA" id="ARBA00022989"/>
    </source>
</evidence>
<feature type="transmembrane region" description="Helical" evidence="11">
    <location>
        <begin position="21"/>
        <end position="41"/>
    </location>
</feature>
<dbReference type="Pfam" id="PF12019">
    <property type="entry name" value="GspH"/>
    <property type="match status" value="1"/>
</dbReference>
<keyword evidence="3" id="KW-1003">Cell membrane</keyword>
<dbReference type="SUPFAM" id="SSF54523">
    <property type="entry name" value="Pili subunits"/>
    <property type="match status" value="1"/>
</dbReference>
<evidence type="ECO:0000256" key="10">
    <source>
        <dbReference type="ARBA" id="ARBA00030775"/>
    </source>
</evidence>
<evidence type="ECO:0000256" key="11">
    <source>
        <dbReference type="SAM" id="Phobius"/>
    </source>
</evidence>
<proteinExistence type="inferred from homology"/>
<dbReference type="InterPro" id="IPR045584">
    <property type="entry name" value="Pilin-like"/>
</dbReference>
<accession>A0A4P6UN80</accession>
<dbReference type="InterPro" id="IPR012902">
    <property type="entry name" value="N_methyl_site"/>
</dbReference>
<evidence type="ECO:0000313" key="13">
    <source>
        <dbReference type="EMBL" id="QBK05041.1"/>
    </source>
</evidence>
<keyword evidence="7 11" id="KW-1133">Transmembrane helix</keyword>
<evidence type="ECO:0000256" key="3">
    <source>
        <dbReference type="ARBA" id="ARBA00022475"/>
    </source>
</evidence>
<dbReference type="RefSeq" id="WP_131279737.1">
    <property type="nucleotide sequence ID" value="NZ_CP031395.1"/>
</dbReference>
<gene>
    <name evidence="13" type="ORF">DW355_09895</name>
</gene>
<dbReference type="Proteomes" id="UP000292939">
    <property type="component" value="Chromosome"/>
</dbReference>
<evidence type="ECO:0000256" key="9">
    <source>
        <dbReference type="ARBA" id="ARBA00025772"/>
    </source>
</evidence>
<evidence type="ECO:0000256" key="5">
    <source>
        <dbReference type="ARBA" id="ARBA00022519"/>
    </source>
</evidence>
<dbReference type="OrthoDB" id="8592199at2"/>